<dbReference type="Gene3D" id="3.40.50.300">
    <property type="entry name" value="P-loop containing nucleotide triphosphate hydrolases"/>
    <property type="match status" value="1"/>
</dbReference>
<dbReference type="GO" id="GO:0019205">
    <property type="term" value="F:nucleobase-containing compound kinase activity"/>
    <property type="evidence" value="ECO:0007669"/>
    <property type="project" value="InterPro"/>
</dbReference>
<dbReference type="AlphaFoldDB" id="A0A2G9YTG3"/>
<dbReference type="InterPro" id="IPR000850">
    <property type="entry name" value="Adenylat/UMP-CMP_kin"/>
</dbReference>
<evidence type="ECO:0000313" key="6">
    <source>
        <dbReference type="Proteomes" id="UP000229976"/>
    </source>
</evidence>
<dbReference type="PANTHER" id="PTHR23359">
    <property type="entry name" value="NUCLEOTIDE KINASE"/>
    <property type="match status" value="1"/>
</dbReference>
<name>A0A2G9YTG3_9BACT</name>
<comment type="caution">
    <text evidence="5">The sequence shown here is derived from an EMBL/GenBank/DDBJ whole genome shotgun (WGS) entry which is preliminary data.</text>
</comment>
<gene>
    <name evidence="5" type="ORF">COX37_03465</name>
</gene>
<evidence type="ECO:0000256" key="4">
    <source>
        <dbReference type="ARBA" id="ARBA00022777"/>
    </source>
</evidence>
<dbReference type="PROSITE" id="PS00113">
    <property type="entry name" value="ADENYLATE_KINASE"/>
    <property type="match status" value="1"/>
</dbReference>
<keyword evidence="4" id="KW-0418">Kinase</keyword>
<evidence type="ECO:0000313" key="5">
    <source>
        <dbReference type="EMBL" id="PIP22545.1"/>
    </source>
</evidence>
<protein>
    <recommendedName>
        <fullName evidence="7">Adenylate kinase</fullName>
    </recommendedName>
</protein>
<reference evidence="5 6" key="1">
    <citation type="submission" date="2017-09" db="EMBL/GenBank/DDBJ databases">
        <title>Depth-based differentiation of microbial function through sediment-hosted aquifers and enrichment of novel symbionts in the deep terrestrial subsurface.</title>
        <authorList>
            <person name="Probst A.J."/>
            <person name="Ladd B."/>
            <person name="Jarett J.K."/>
            <person name="Geller-Mcgrath D.E."/>
            <person name="Sieber C.M."/>
            <person name="Emerson J.B."/>
            <person name="Anantharaman K."/>
            <person name="Thomas B.C."/>
            <person name="Malmstrom R."/>
            <person name="Stieglmeier M."/>
            <person name="Klingl A."/>
            <person name="Woyke T."/>
            <person name="Ryan C.M."/>
            <person name="Banfield J.F."/>
        </authorList>
    </citation>
    <scope>NUCLEOTIDE SEQUENCE [LARGE SCALE GENOMIC DNA]</scope>
    <source>
        <strain evidence="5">CG23_combo_of_CG06-09_8_20_14_all_39_17</strain>
    </source>
</reference>
<dbReference type="Proteomes" id="UP000229976">
    <property type="component" value="Unassembled WGS sequence"/>
</dbReference>
<dbReference type="GO" id="GO:0009165">
    <property type="term" value="P:nucleotide biosynthetic process"/>
    <property type="evidence" value="ECO:0007669"/>
    <property type="project" value="UniProtKB-KW"/>
</dbReference>
<dbReference type="Pfam" id="PF00406">
    <property type="entry name" value="ADK"/>
    <property type="match status" value="1"/>
</dbReference>
<dbReference type="InterPro" id="IPR033690">
    <property type="entry name" value="Adenylat_kinase_CS"/>
</dbReference>
<sequence length="354" mass="40864">MDFPIFKTKIEGLDKKFNLTDSEERKLYFEAKAGPEIKKLRDYLEKNTFIVYLMGKKSSGKGTYSKMFAELIAPDKIEHLSIGDIIRTLDSKLKDENQKKELVEFLRNNYRGFLPLEEIISSLETRSTKKLLSTELILTLVKEEISKKPKRTLFIDGFPRDLDQISYSLFFRDLIGYRDDKDVFVLIDVPGIVIDERIKWRRICPVCQTSRNLKLLVTSKIGYDEEKKEFYLMCDNPACNGAVMVQKEGDELGIEPIRERLEKDEALMKQALSLYGAPKVFLRNCVPVDKAEENTDAYELTPEYVCEVKEGTKEISVKERPWVVKDEEGIDSYSLMPPPVVVSMIKQLVKALDL</sequence>
<evidence type="ECO:0008006" key="7">
    <source>
        <dbReference type="Google" id="ProtNLM"/>
    </source>
</evidence>
<organism evidence="5 6">
    <name type="scientific">Candidatus Nealsonbacteria bacterium CG23_combo_of_CG06-09_8_20_14_all_39_17</name>
    <dbReference type="NCBI Taxonomy" id="1974722"/>
    <lineage>
        <taxon>Bacteria</taxon>
        <taxon>Candidatus Nealsoniibacteriota</taxon>
    </lineage>
</organism>
<evidence type="ECO:0000256" key="1">
    <source>
        <dbReference type="ARBA" id="ARBA00022679"/>
    </source>
</evidence>
<dbReference type="InterPro" id="IPR027417">
    <property type="entry name" value="P-loop_NTPase"/>
</dbReference>
<keyword evidence="2" id="KW-0545">Nucleotide biosynthesis</keyword>
<keyword evidence="3" id="KW-0547">Nucleotide-binding</keyword>
<keyword evidence="1" id="KW-0808">Transferase</keyword>
<evidence type="ECO:0000256" key="3">
    <source>
        <dbReference type="ARBA" id="ARBA00022741"/>
    </source>
</evidence>
<accession>A0A2G9YTG3</accession>
<dbReference type="SUPFAM" id="SSF52540">
    <property type="entry name" value="P-loop containing nucleoside triphosphate hydrolases"/>
    <property type="match status" value="1"/>
</dbReference>
<dbReference type="GO" id="GO:0005524">
    <property type="term" value="F:ATP binding"/>
    <property type="evidence" value="ECO:0007669"/>
    <property type="project" value="InterPro"/>
</dbReference>
<evidence type="ECO:0000256" key="2">
    <source>
        <dbReference type="ARBA" id="ARBA00022727"/>
    </source>
</evidence>
<dbReference type="EMBL" id="PCRO01000043">
    <property type="protein sequence ID" value="PIP22545.1"/>
    <property type="molecule type" value="Genomic_DNA"/>
</dbReference>
<proteinExistence type="predicted"/>